<sequence length="67" mass="7132">MMLPELACRGEAIRRTAAAAAERRLVGVNLSLDHAHSSCSANCSTHGRPCLGSSRLQPARQLAVFTN</sequence>
<dbReference type="AlphaFoldDB" id="A0A921QQG1"/>
<dbReference type="Proteomes" id="UP000807115">
    <property type="component" value="Chromosome 7"/>
</dbReference>
<reference evidence="1" key="2">
    <citation type="submission" date="2020-10" db="EMBL/GenBank/DDBJ databases">
        <authorList>
            <person name="Cooper E.A."/>
            <person name="Brenton Z.W."/>
            <person name="Flinn B.S."/>
            <person name="Jenkins J."/>
            <person name="Shu S."/>
            <person name="Flowers D."/>
            <person name="Luo F."/>
            <person name="Wang Y."/>
            <person name="Xia P."/>
            <person name="Barry K."/>
            <person name="Daum C."/>
            <person name="Lipzen A."/>
            <person name="Yoshinaga Y."/>
            <person name="Schmutz J."/>
            <person name="Saski C."/>
            <person name="Vermerris W."/>
            <person name="Kresovich S."/>
        </authorList>
    </citation>
    <scope>NUCLEOTIDE SEQUENCE</scope>
</reference>
<evidence type="ECO:0000313" key="2">
    <source>
        <dbReference type="Proteomes" id="UP000807115"/>
    </source>
</evidence>
<dbReference type="EMBL" id="CM027686">
    <property type="protein sequence ID" value="KAG0524481.1"/>
    <property type="molecule type" value="Genomic_DNA"/>
</dbReference>
<protein>
    <submittedName>
        <fullName evidence="1">Uncharacterized protein</fullName>
    </submittedName>
</protein>
<comment type="caution">
    <text evidence="1">The sequence shown here is derived from an EMBL/GenBank/DDBJ whole genome shotgun (WGS) entry which is preliminary data.</text>
</comment>
<organism evidence="1 2">
    <name type="scientific">Sorghum bicolor</name>
    <name type="common">Sorghum</name>
    <name type="synonym">Sorghum vulgare</name>
    <dbReference type="NCBI Taxonomy" id="4558"/>
    <lineage>
        <taxon>Eukaryota</taxon>
        <taxon>Viridiplantae</taxon>
        <taxon>Streptophyta</taxon>
        <taxon>Embryophyta</taxon>
        <taxon>Tracheophyta</taxon>
        <taxon>Spermatophyta</taxon>
        <taxon>Magnoliopsida</taxon>
        <taxon>Liliopsida</taxon>
        <taxon>Poales</taxon>
        <taxon>Poaceae</taxon>
        <taxon>PACMAD clade</taxon>
        <taxon>Panicoideae</taxon>
        <taxon>Andropogonodae</taxon>
        <taxon>Andropogoneae</taxon>
        <taxon>Sorghinae</taxon>
        <taxon>Sorghum</taxon>
    </lineage>
</organism>
<reference evidence="1" key="1">
    <citation type="journal article" date="2019" name="BMC Genomics">
        <title>A new reference genome for Sorghum bicolor reveals high levels of sequence similarity between sweet and grain genotypes: implications for the genetics of sugar metabolism.</title>
        <authorList>
            <person name="Cooper E.A."/>
            <person name="Brenton Z.W."/>
            <person name="Flinn B.S."/>
            <person name="Jenkins J."/>
            <person name="Shu S."/>
            <person name="Flowers D."/>
            <person name="Luo F."/>
            <person name="Wang Y."/>
            <person name="Xia P."/>
            <person name="Barry K."/>
            <person name="Daum C."/>
            <person name="Lipzen A."/>
            <person name="Yoshinaga Y."/>
            <person name="Schmutz J."/>
            <person name="Saski C."/>
            <person name="Vermerris W."/>
            <person name="Kresovich S."/>
        </authorList>
    </citation>
    <scope>NUCLEOTIDE SEQUENCE</scope>
</reference>
<accession>A0A921QQG1</accession>
<name>A0A921QQG1_SORBI</name>
<gene>
    <name evidence="1" type="ORF">BDA96_07G215200</name>
</gene>
<proteinExistence type="predicted"/>
<evidence type="ECO:0000313" key="1">
    <source>
        <dbReference type="EMBL" id="KAG0524481.1"/>
    </source>
</evidence>